<name>A0ACA9REB5_9GLOM</name>
<feature type="non-terminal residue" evidence="1">
    <location>
        <position position="1"/>
    </location>
</feature>
<dbReference type="EMBL" id="CAJVQC010050346">
    <property type="protein sequence ID" value="CAG8788892.1"/>
    <property type="molecule type" value="Genomic_DNA"/>
</dbReference>
<gene>
    <name evidence="1" type="ORF">RPERSI_LOCUS18787</name>
</gene>
<keyword evidence="2" id="KW-1185">Reference proteome</keyword>
<evidence type="ECO:0000313" key="2">
    <source>
        <dbReference type="Proteomes" id="UP000789920"/>
    </source>
</evidence>
<accession>A0ACA9REB5</accession>
<proteinExistence type="predicted"/>
<comment type="caution">
    <text evidence="1">The sequence shown here is derived from an EMBL/GenBank/DDBJ whole genome shotgun (WGS) entry which is preliminary data.</text>
</comment>
<sequence length="110" mass="12697">INDLATIIKTLYFSDSMQVEEFLSILDKNIAYEIPDDDYAISELIEIFKKSDDLDVVDVDEIDNSLEVPMISVDSTLEDLKTAYMYLLQQDNTSEQLKLVDKIKKIIKEK</sequence>
<evidence type="ECO:0000313" key="1">
    <source>
        <dbReference type="EMBL" id="CAG8788892.1"/>
    </source>
</evidence>
<organism evidence="1 2">
    <name type="scientific">Racocetra persica</name>
    <dbReference type="NCBI Taxonomy" id="160502"/>
    <lineage>
        <taxon>Eukaryota</taxon>
        <taxon>Fungi</taxon>
        <taxon>Fungi incertae sedis</taxon>
        <taxon>Mucoromycota</taxon>
        <taxon>Glomeromycotina</taxon>
        <taxon>Glomeromycetes</taxon>
        <taxon>Diversisporales</taxon>
        <taxon>Gigasporaceae</taxon>
        <taxon>Racocetra</taxon>
    </lineage>
</organism>
<dbReference type="Proteomes" id="UP000789920">
    <property type="component" value="Unassembled WGS sequence"/>
</dbReference>
<reference evidence="1" key="1">
    <citation type="submission" date="2021-06" db="EMBL/GenBank/DDBJ databases">
        <authorList>
            <person name="Kallberg Y."/>
            <person name="Tangrot J."/>
            <person name="Rosling A."/>
        </authorList>
    </citation>
    <scope>NUCLEOTIDE SEQUENCE</scope>
    <source>
        <strain evidence="1">MA461A</strain>
    </source>
</reference>
<feature type="non-terminal residue" evidence="1">
    <location>
        <position position="110"/>
    </location>
</feature>
<protein>
    <submittedName>
        <fullName evidence="1">35645_t:CDS:1</fullName>
    </submittedName>
</protein>